<dbReference type="InterPro" id="IPR047233">
    <property type="entry name" value="UAH_cupin"/>
</dbReference>
<dbReference type="Proteomes" id="UP000193498">
    <property type="component" value="Unassembled WGS sequence"/>
</dbReference>
<dbReference type="GO" id="GO:0000256">
    <property type="term" value="P:allantoin catabolic process"/>
    <property type="evidence" value="ECO:0007669"/>
    <property type="project" value="InterPro"/>
</dbReference>
<dbReference type="SUPFAM" id="SSF51182">
    <property type="entry name" value="RmlC-like cupins"/>
    <property type="match status" value="1"/>
</dbReference>
<dbReference type="Pfam" id="PF04115">
    <property type="entry name" value="Ureidogly_lyase"/>
    <property type="match status" value="1"/>
</dbReference>
<dbReference type="Gene3D" id="2.60.120.480">
    <property type="entry name" value="Ureidoglycolate hydrolase"/>
    <property type="match status" value="1"/>
</dbReference>
<dbReference type="STRING" id="1314790.A0A1Y1YJV1"/>
<dbReference type="InterPro" id="IPR011051">
    <property type="entry name" value="RmlC_Cupin_sf"/>
</dbReference>
<dbReference type="GO" id="GO:0006144">
    <property type="term" value="P:purine nucleobase metabolic process"/>
    <property type="evidence" value="ECO:0007669"/>
    <property type="project" value="UniProtKB-KW"/>
</dbReference>
<dbReference type="GO" id="GO:0004848">
    <property type="term" value="F:ureidoglycolate hydrolase activity"/>
    <property type="evidence" value="ECO:0007669"/>
    <property type="project" value="InterPro"/>
</dbReference>
<keyword evidence="6" id="KW-1185">Reference proteome</keyword>
<keyword evidence="3" id="KW-0456">Lyase</keyword>
<keyword evidence="2" id="KW-0659">Purine metabolism</keyword>
<keyword evidence="5" id="KW-0378">Hydrolase</keyword>
<evidence type="ECO:0000256" key="3">
    <source>
        <dbReference type="ARBA" id="ARBA00023239"/>
    </source>
</evidence>
<accession>A0A1Y1YJV1</accession>
<comment type="caution">
    <text evidence="5">The sequence shown here is derived from an EMBL/GenBank/DDBJ whole genome shotgun (WGS) entry which is preliminary data.</text>
</comment>
<dbReference type="OrthoDB" id="10266039at2759"/>
<comment type="catalytic activity">
    <reaction evidence="4">
        <text>(S)-ureidoglycolate = urea + glyoxylate</text>
        <dbReference type="Rhea" id="RHEA:11304"/>
        <dbReference type="ChEBI" id="CHEBI:16199"/>
        <dbReference type="ChEBI" id="CHEBI:36655"/>
        <dbReference type="ChEBI" id="CHEBI:57296"/>
        <dbReference type="EC" id="4.3.2.3"/>
    </reaction>
</comment>
<proteinExistence type="predicted"/>
<protein>
    <submittedName>
        <fullName evidence="5">Ureidoglycolate hydrolase</fullName>
    </submittedName>
</protein>
<evidence type="ECO:0000256" key="4">
    <source>
        <dbReference type="ARBA" id="ARBA00047684"/>
    </source>
</evidence>
<dbReference type="EMBL" id="MCFE01000116">
    <property type="protein sequence ID" value="ORX98275.1"/>
    <property type="molecule type" value="Genomic_DNA"/>
</dbReference>
<sequence length="192" mass="21351">MTQYLTAIPVTRENFAPYGDVVCAHDGPFISANQGTAQRYNHVATCTNNRETEKSDVPKANPNLCVFRCKPATQIPFPIKLLERHPYSSQCFVPMATERPSKGYLVIVALNGKDDKPDLSTMKAFTFARNQGVNYGAGIWHHPMVALEELTDFGCIVWENKVPHHDCNIVEIGGDYKTHIPGYRAASPSTKL</sequence>
<evidence type="ECO:0000313" key="5">
    <source>
        <dbReference type="EMBL" id="ORX98275.1"/>
    </source>
</evidence>
<dbReference type="GO" id="GO:0050385">
    <property type="term" value="F:ureidoglycolate lyase activity"/>
    <property type="evidence" value="ECO:0007669"/>
    <property type="project" value="UniProtKB-EC"/>
</dbReference>
<comment type="subunit">
    <text evidence="1">Homodimer.</text>
</comment>
<gene>
    <name evidence="5" type="ORF">K493DRAFT_300012</name>
</gene>
<dbReference type="AlphaFoldDB" id="A0A1Y1YJV1"/>
<dbReference type="InParanoid" id="A0A1Y1YJV1"/>
<dbReference type="CDD" id="cd20298">
    <property type="entry name" value="cupin_UAH"/>
    <property type="match status" value="1"/>
</dbReference>
<dbReference type="InterPro" id="IPR024060">
    <property type="entry name" value="Ureidoglycolate_lyase_dom_sf"/>
</dbReference>
<evidence type="ECO:0000256" key="2">
    <source>
        <dbReference type="ARBA" id="ARBA00022631"/>
    </source>
</evidence>
<organism evidence="5 6">
    <name type="scientific">Basidiobolus meristosporus CBS 931.73</name>
    <dbReference type="NCBI Taxonomy" id="1314790"/>
    <lineage>
        <taxon>Eukaryota</taxon>
        <taxon>Fungi</taxon>
        <taxon>Fungi incertae sedis</taxon>
        <taxon>Zoopagomycota</taxon>
        <taxon>Entomophthoromycotina</taxon>
        <taxon>Basidiobolomycetes</taxon>
        <taxon>Basidiobolales</taxon>
        <taxon>Basidiobolaceae</taxon>
        <taxon>Basidiobolus</taxon>
    </lineage>
</organism>
<evidence type="ECO:0000313" key="6">
    <source>
        <dbReference type="Proteomes" id="UP000193498"/>
    </source>
</evidence>
<dbReference type="PANTHER" id="PTHR21221">
    <property type="entry name" value="UREIDOGLYCOLATE HYDROLASE"/>
    <property type="match status" value="1"/>
</dbReference>
<reference evidence="5 6" key="1">
    <citation type="submission" date="2016-07" db="EMBL/GenBank/DDBJ databases">
        <title>Pervasive Adenine N6-methylation of Active Genes in Fungi.</title>
        <authorList>
            <consortium name="DOE Joint Genome Institute"/>
            <person name="Mondo S.J."/>
            <person name="Dannebaum R.O."/>
            <person name="Kuo R.C."/>
            <person name="Labutti K."/>
            <person name="Haridas S."/>
            <person name="Kuo A."/>
            <person name="Salamov A."/>
            <person name="Ahrendt S.R."/>
            <person name="Lipzen A."/>
            <person name="Sullivan W."/>
            <person name="Andreopoulos W.B."/>
            <person name="Clum A."/>
            <person name="Lindquist E."/>
            <person name="Daum C."/>
            <person name="Ramamoorthy G.K."/>
            <person name="Gryganskyi A."/>
            <person name="Culley D."/>
            <person name="Magnuson J.K."/>
            <person name="James T.Y."/>
            <person name="O'Malley M.A."/>
            <person name="Stajich J.E."/>
            <person name="Spatafora J.W."/>
            <person name="Visel A."/>
            <person name="Grigoriev I.V."/>
        </authorList>
    </citation>
    <scope>NUCLEOTIDE SEQUENCE [LARGE SCALE GENOMIC DNA]</scope>
    <source>
        <strain evidence="5 6">CBS 931.73</strain>
    </source>
</reference>
<name>A0A1Y1YJV1_9FUNG</name>
<dbReference type="FunCoup" id="A0A1Y1YJV1">
    <property type="interactions" value="134"/>
</dbReference>
<dbReference type="InterPro" id="IPR007247">
    <property type="entry name" value="Ureidogly_lyase"/>
</dbReference>
<dbReference type="PANTHER" id="PTHR21221:SF1">
    <property type="entry name" value="UREIDOGLYCOLATE LYASE"/>
    <property type="match status" value="1"/>
</dbReference>
<evidence type="ECO:0000256" key="1">
    <source>
        <dbReference type="ARBA" id="ARBA00011738"/>
    </source>
</evidence>